<name>A0A917GVK2_9FLAO</name>
<evidence type="ECO:0000313" key="2">
    <source>
        <dbReference type="EMBL" id="GGG58186.1"/>
    </source>
</evidence>
<keyword evidence="3" id="KW-1185">Reference proteome</keyword>
<evidence type="ECO:0008006" key="4">
    <source>
        <dbReference type="Google" id="ProtNLM"/>
    </source>
</evidence>
<reference evidence="2" key="1">
    <citation type="journal article" date="2014" name="Int. J. Syst. Evol. Microbiol.">
        <title>Complete genome sequence of Corynebacterium casei LMG S-19264T (=DSM 44701T), isolated from a smear-ripened cheese.</title>
        <authorList>
            <consortium name="US DOE Joint Genome Institute (JGI-PGF)"/>
            <person name="Walter F."/>
            <person name="Albersmeier A."/>
            <person name="Kalinowski J."/>
            <person name="Ruckert C."/>
        </authorList>
    </citation>
    <scope>NUCLEOTIDE SEQUENCE</scope>
    <source>
        <strain evidence="2">CGMCC 1.12751</strain>
    </source>
</reference>
<protein>
    <recommendedName>
        <fullName evidence="4">Phage holin family protein</fullName>
    </recommendedName>
</protein>
<dbReference type="AlphaFoldDB" id="A0A917GVK2"/>
<keyword evidence="1" id="KW-1133">Transmembrane helix</keyword>
<dbReference type="Proteomes" id="UP000625976">
    <property type="component" value="Unassembled WGS sequence"/>
</dbReference>
<sequence length="115" mass="12909">MNIFENINETSGKMADAGEVYVQKSQEYLKLKIFQQISVSITLVSKALIIGGLLLIALFFMSFALAMAIGQWLDNVALGYLIVAGLFLIVTFITYYKRNLINKKVIKSLSSKFFD</sequence>
<evidence type="ECO:0000313" key="3">
    <source>
        <dbReference type="Proteomes" id="UP000625976"/>
    </source>
</evidence>
<dbReference type="RefSeq" id="WP_188466583.1">
    <property type="nucleotide sequence ID" value="NZ_BMFQ01000004.1"/>
</dbReference>
<gene>
    <name evidence="2" type="ORF">GCM10010976_31290</name>
</gene>
<accession>A0A917GVK2</accession>
<feature type="transmembrane region" description="Helical" evidence="1">
    <location>
        <begin position="47"/>
        <end position="70"/>
    </location>
</feature>
<comment type="caution">
    <text evidence="2">The sequence shown here is derived from an EMBL/GenBank/DDBJ whole genome shotgun (WGS) entry which is preliminary data.</text>
</comment>
<organism evidence="2 3">
    <name type="scientific">Bizionia arctica</name>
    <dbReference type="NCBI Taxonomy" id="1495645"/>
    <lineage>
        <taxon>Bacteria</taxon>
        <taxon>Pseudomonadati</taxon>
        <taxon>Bacteroidota</taxon>
        <taxon>Flavobacteriia</taxon>
        <taxon>Flavobacteriales</taxon>
        <taxon>Flavobacteriaceae</taxon>
        <taxon>Bizionia</taxon>
    </lineage>
</organism>
<reference evidence="2" key="2">
    <citation type="submission" date="2020-09" db="EMBL/GenBank/DDBJ databases">
        <authorList>
            <person name="Sun Q."/>
            <person name="Zhou Y."/>
        </authorList>
    </citation>
    <scope>NUCLEOTIDE SEQUENCE</scope>
    <source>
        <strain evidence="2">CGMCC 1.12751</strain>
    </source>
</reference>
<evidence type="ECO:0000256" key="1">
    <source>
        <dbReference type="SAM" id="Phobius"/>
    </source>
</evidence>
<keyword evidence="1" id="KW-0472">Membrane</keyword>
<feature type="transmembrane region" description="Helical" evidence="1">
    <location>
        <begin position="76"/>
        <end position="96"/>
    </location>
</feature>
<proteinExistence type="predicted"/>
<keyword evidence="1" id="KW-0812">Transmembrane</keyword>
<dbReference type="EMBL" id="BMFQ01000004">
    <property type="protein sequence ID" value="GGG58186.1"/>
    <property type="molecule type" value="Genomic_DNA"/>
</dbReference>